<dbReference type="GO" id="GO:0008237">
    <property type="term" value="F:metallopeptidase activity"/>
    <property type="evidence" value="ECO:0007669"/>
    <property type="project" value="UniProtKB-KW"/>
</dbReference>
<accession>A0A0G2GPY7</accession>
<feature type="chain" id="PRO_5002544578" evidence="9">
    <location>
        <begin position="18"/>
        <end position="285"/>
    </location>
</feature>
<organism evidence="11 12">
    <name type="scientific">Diplodia seriata</name>
    <dbReference type="NCBI Taxonomy" id="420778"/>
    <lineage>
        <taxon>Eukaryota</taxon>
        <taxon>Fungi</taxon>
        <taxon>Dikarya</taxon>
        <taxon>Ascomycota</taxon>
        <taxon>Pezizomycotina</taxon>
        <taxon>Dothideomycetes</taxon>
        <taxon>Dothideomycetes incertae sedis</taxon>
        <taxon>Botryosphaeriales</taxon>
        <taxon>Botryosphaeriaceae</taxon>
        <taxon>Diplodia</taxon>
    </lineage>
</organism>
<dbReference type="SUPFAM" id="SSF55486">
    <property type="entry name" value="Metalloproteases ('zincins'), catalytic domain"/>
    <property type="match status" value="1"/>
</dbReference>
<keyword evidence="3" id="KW-0479">Metal-binding</keyword>
<protein>
    <submittedName>
        <fullName evidence="11">Putative metalloprotease 1</fullName>
    </submittedName>
</protein>
<evidence type="ECO:0000256" key="4">
    <source>
        <dbReference type="ARBA" id="ARBA00022729"/>
    </source>
</evidence>
<evidence type="ECO:0000256" key="3">
    <source>
        <dbReference type="ARBA" id="ARBA00022723"/>
    </source>
</evidence>
<reference evidence="11 12" key="2">
    <citation type="submission" date="2015-05" db="EMBL/GenBank/DDBJ databases">
        <title>Distinctive expansion of gene families associated with plant cell wall degradation and secondary metabolism in the genomes of grapevine trunk pathogens.</title>
        <authorList>
            <person name="Lawrence D.P."/>
            <person name="Travadon R."/>
            <person name="Rolshausen P.E."/>
            <person name="Baumgartner K."/>
        </authorList>
    </citation>
    <scope>NUCLEOTIDE SEQUENCE [LARGE SCALE GENOMIC DNA]</scope>
    <source>
        <strain evidence="11">DS831</strain>
    </source>
</reference>
<feature type="signal peptide" evidence="9">
    <location>
        <begin position="1"/>
        <end position="17"/>
    </location>
</feature>
<keyword evidence="8" id="KW-1015">Disulfide bond</keyword>
<dbReference type="GO" id="GO:0006508">
    <property type="term" value="P:proteolysis"/>
    <property type="evidence" value="ECO:0007669"/>
    <property type="project" value="UniProtKB-KW"/>
</dbReference>
<keyword evidence="2 11" id="KW-0645">Protease</keyword>
<evidence type="ECO:0000256" key="5">
    <source>
        <dbReference type="ARBA" id="ARBA00022801"/>
    </source>
</evidence>
<proteinExistence type="inferred from homology"/>
<evidence type="ECO:0000259" key="10">
    <source>
        <dbReference type="Pfam" id="PF05572"/>
    </source>
</evidence>
<evidence type="ECO:0000256" key="7">
    <source>
        <dbReference type="ARBA" id="ARBA00023049"/>
    </source>
</evidence>
<dbReference type="GO" id="GO:0046872">
    <property type="term" value="F:metal ion binding"/>
    <property type="evidence" value="ECO:0007669"/>
    <property type="project" value="UniProtKB-KW"/>
</dbReference>
<sequence>MLKRLLVLFSLSALALGQHFNCSSNAHPEIIKANLDLYHAGVKSGGSGASHASLLSRQNAAIAVDAYFHIVVSNANKGKYSNWQKMAQDQAAVMNKAYGKHGISFNLKGSELTVSDAWAVGDNADTPAMKKALRKGGYAALNIYFHSDFAGLGTCTMPASIGGSPTPATYVNDGCEVAAATMPGGDRVKFNMGMTAVHETGHWLGLLHTFEGNSCDGPGDGIADTPAESVATDKCPVGKDSCPGSPGVDPIRNYMDYSWDECYEDFTPGQEKRMKDLWGQFRNGK</sequence>
<evidence type="ECO:0000256" key="8">
    <source>
        <dbReference type="ARBA" id="ARBA00023157"/>
    </source>
</evidence>
<dbReference type="PANTHER" id="PTHR47466:SF1">
    <property type="entry name" value="METALLOPROTEASE MEP1 (AFU_ORTHOLOGUE AFUA_1G07730)-RELATED"/>
    <property type="match status" value="1"/>
</dbReference>
<keyword evidence="4 9" id="KW-0732">Signal</keyword>
<dbReference type="InterPro" id="IPR008754">
    <property type="entry name" value="Peptidase_M43"/>
</dbReference>
<reference evidence="11 12" key="1">
    <citation type="submission" date="2015-03" db="EMBL/GenBank/DDBJ databases">
        <authorList>
            <person name="Morales-Cruz A."/>
            <person name="Amrine K.C."/>
            <person name="Cantu D."/>
        </authorList>
    </citation>
    <scope>NUCLEOTIDE SEQUENCE [LARGE SCALE GENOMIC DNA]</scope>
    <source>
        <strain evidence="11">DS831</strain>
    </source>
</reference>
<dbReference type="AlphaFoldDB" id="A0A0G2GPY7"/>
<comment type="caution">
    <text evidence="11">The sequence shown here is derived from an EMBL/GenBank/DDBJ whole genome shotgun (WGS) entry which is preliminary data.</text>
</comment>
<dbReference type="Pfam" id="PF05572">
    <property type="entry name" value="Peptidase_M43"/>
    <property type="match status" value="1"/>
</dbReference>
<keyword evidence="5" id="KW-0378">Hydrolase</keyword>
<dbReference type="EMBL" id="LAQI01000038">
    <property type="protein sequence ID" value="KKY25413.1"/>
    <property type="molecule type" value="Genomic_DNA"/>
</dbReference>
<dbReference type="CDD" id="cd04275">
    <property type="entry name" value="ZnMc_pappalysin_like"/>
    <property type="match status" value="1"/>
</dbReference>
<comment type="similarity">
    <text evidence="1">Belongs to the peptidase M43B family.</text>
</comment>
<dbReference type="Gene3D" id="3.40.390.10">
    <property type="entry name" value="Collagenase (Catalytic Domain)"/>
    <property type="match status" value="1"/>
</dbReference>
<feature type="domain" description="Peptidase M43 pregnancy-associated plasma-A" evidence="10">
    <location>
        <begin position="188"/>
        <end position="276"/>
    </location>
</feature>
<evidence type="ECO:0000256" key="9">
    <source>
        <dbReference type="SAM" id="SignalP"/>
    </source>
</evidence>
<keyword evidence="7 11" id="KW-0482">Metalloprotease</keyword>
<evidence type="ECO:0000313" key="11">
    <source>
        <dbReference type="EMBL" id="KKY25413.1"/>
    </source>
</evidence>
<evidence type="ECO:0000256" key="1">
    <source>
        <dbReference type="ARBA" id="ARBA00008721"/>
    </source>
</evidence>
<dbReference type="InterPro" id="IPR024079">
    <property type="entry name" value="MetalloPept_cat_dom_sf"/>
</dbReference>
<dbReference type="PANTHER" id="PTHR47466">
    <property type="match status" value="1"/>
</dbReference>
<gene>
    <name evidence="11" type="ORF">UCDDS831_g02088</name>
</gene>
<keyword evidence="6" id="KW-0862">Zinc</keyword>
<evidence type="ECO:0000256" key="2">
    <source>
        <dbReference type="ARBA" id="ARBA00022670"/>
    </source>
</evidence>
<evidence type="ECO:0000256" key="6">
    <source>
        <dbReference type="ARBA" id="ARBA00022833"/>
    </source>
</evidence>
<name>A0A0G2GPY7_9PEZI</name>
<evidence type="ECO:0000313" key="12">
    <source>
        <dbReference type="Proteomes" id="UP000034182"/>
    </source>
</evidence>
<dbReference type="Proteomes" id="UP000034182">
    <property type="component" value="Unassembled WGS sequence"/>
</dbReference>